<evidence type="ECO:0008006" key="5">
    <source>
        <dbReference type="Google" id="ProtNLM"/>
    </source>
</evidence>
<gene>
    <name evidence="3" type="ORF">CVT26_012987</name>
</gene>
<evidence type="ECO:0000256" key="1">
    <source>
        <dbReference type="SAM" id="Coils"/>
    </source>
</evidence>
<dbReference type="EMBL" id="NHYE01000562">
    <property type="protein sequence ID" value="PPR04832.1"/>
    <property type="molecule type" value="Genomic_DNA"/>
</dbReference>
<dbReference type="Proteomes" id="UP000284706">
    <property type="component" value="Unassembled WGS sequence"/>
</dbReference>
<accession>A0A409YPA6</accession>
<dbReference type="OrthoDB" id="3023006at2759"/>
<organism evidence="3 4">
    <name type="scientific">Gymnopilus dilepis</name>
    <dbReference type="NCBI Taxonomy" id="231916"/>
    <lineage>
        <taxon>Eukaryota</taxon>
        <taxon>Fungi</taxon>
        <taxon>Dikarya</taxon>
        <taxon>Basidiomycota</taxon>
        <taxon>Agaricomycotina</taxon>
        <taxon>Agaricomycetes</taxon>
        <taxon>Agaricomycetidae</taxon>
        <taxon>Agaricales</taxon>
        <taxon>Agaricineae</taxon>
        <taxon>Hymenogastraceae</taxon>
        <taxon>Gymnopilus</taxon>
    </lineage>
</organism>
<feature type="compositionally biased region" description="Acidic residues" evidence="2">
    <location>
        <begin position="34"/>
        <end position="46"/>
    </location>
</feature>
<dbReference type="AlphaFoldDB" id="A0A409YPA6"/>
<feature type="region of interest" description="Disordered" evidence="2">
    <location>
        <begin position="1"/>
        <end position="46"/>
    </location>
</feature>
<feature type="compositionally biased region" description="Basic and acidic residues" evidence="2">
    <location>
        <begin position="13"/>
        <end position="33"/>
    </location>
</feature>
<keyword evidence="4" id="KW-1185">Reference proteome</keyword>
<evidence type="ECO:0000313" key="3">
    <source>
        <dbReference type="EMBL" id="PPR04832.1"/>
    </source>
</evidence>
<evidence type="ECO:0000313" key="4">
    <source>
        <dbReference type="Proteomes" id="UP000284706"/>
    </source>
</evidence>
<feature type="compositionally biased region" description="Basic and acidic residues" evidence="2">
    <location>
        <begin position="576"/>
        <end position="589"/>
    </location>
</feature>
<feature type="coiled-coil region" evidence="1">
    <location>
        <begin position="77"/>
        <end position="118"/>
    </location>
</feature>
<reference evidence="3 4" key="1">
    <citation type="journal article" date="2018" name="Evol. Lett.">
        <title>Horizontal gene cluster transfer increased hallucinogenic mushroom diversity.</title>
        <authorList>
            <person name="Reynolds H.T."/>
            <person name="Vijayakumar V."/>
            <person name="Gluck-Thaler E."/>
            <person name="Korotkin H.B."/>
            <person name="Matheny P.B."/>
            <person name="Slot J.C."/>
        </authorList>
    </citation>
    <scope>NUCLEOTIDE SEQUENCE [LARGE SCALE GENOMIC DNA]</scope>
    <source>
        <strain evidence="3 4">SRW20</strain>
    </source>
</reference>
<sequence>MASQDSKPAGSDWDMRTDGGDLEASDRDMSDRDAEGEDDWDMDGDAAEEAAVVGELVSERATPMDWESMDDVDEAAMAKILAEIQEEERVKKTTRRRIKFLNVEIERLRLAYAEAANKANSWLCLPDEVTKRIFIHAQDYGDVAGPLSRVRDHTRSRFSEIAISHVCRQWRLFSLAYPNLWAKFQYDASQSYRVPLDRFKAYIKRSKPLPLDLWFNFTGFDDDEIDCEDQLELLEAAIKQIKRWKRFTVISDLRTPLVSIPALLECAPVPLLEYFAFAGASENEILKFPRSLEPTIFRDGAPMLKCVILDSSIGQGILPPLSNITTLCLQGELATKINTQGFDCFFFSDFFHVLSLPFLENLTVLGLVCRDIPQRMGTFPMHQLRNLRFSKTGLFPLILPFIIAPMLETLVIKEEVLAPLGHNLPLLTCFACLHSLYLHEVRITSTAAQYLANMTPMLTRLSIVQKNYEESIFVAYLRSGGLFSTWLNLRYLALDLDIGSRIYEIIGFARNHNYRGPDLRVRQHTIDQWKMPLSNAAYVELCQYCEVTAAEPDDLSPDLWQEHWVSSEWVVDDEKEDKTHDKSVERESNQADDQVGDEEKGEAEGVKHEEDGEEGNVWSQSFSR</sequence>
<proteinExistence type="predicted"/>
<keyword evidence="1" id="KW-0175">Coiled coil</keyword>
<evidence type="ECO:0000256" key="2">
    <source>
        <dbReference type="SAM" id="MobiDB-lite"/>
    </source>
</evidence>
<dbReference type="SUPFAM" id="SSF52047">
    <property type="entry name" value="RNI-like"/>
    <property type="match status" value="1"/>
</dbReference>
<dbReference type="InParanoid" id="A0A409YPA6"/>
<dbReference type="STRING" id="231916.A0A409YPA6"/>
<name>A0A409YPA6_9AGAR</name>
<feature type="region of interest" description="Disordered" evidence="2">
    <location>
        <begin position="571"/>
        <end position="624"/>
    </location>
</feature>
<comment type="caution">
    <text evidence="3">The sequence shown here is derived from an EMBL/GenBank/DDBJ whole genome shotgun (WGS) entry which is preliminary data.</text>
</comment>
<protein>
    <recommendedName>
        <fullName evidence="5">F-box domain-containing protein</fullName>
    </recommendedName>
</protein>